<evidence type="ECO:0000313" key="2">
    <source>
        <dbReference type="Proteomes" id="UP000556201"/>
    </source>
</evidence>
<gene>
    <name evidence="1" type="ORF">HNP47_002103</name>
</gene>
<proteinExistence type="predicted"/>
<accession>A0A7W9FV15</accession>
<reference evidence="1 2" key="1">
    <citation type="submission" date="2020-08" db="EMBL/GenBank/DDBJ databases">
        <title>Functional genomics of gut bacteria from endangered species of beetles.</title>
        <authorList>
            <person name="Carlos-Shanley C."/>
        </authorList>
    </citation>
    <scope>NUCLEOTIDE SEQUENCE [LARGE SCALE GENOMIC DNA]</scope>
    <source>
        <strain evidence="1 2">S00192</strain>
    </source>
</reference>
<comment type="caution">
    <text evidence="1">The sequence shown here is derived from an EMBL/GenBank/DDBJ whole genome shotgun (WGS) entry which is preliminary data.</text>
</comment>
<organism evidence="1 2">
    <name type="scientific">Brevundimonas vesicularis</name>
    <name type="common">Pseudomonas vesicularis</name>
    <dbReference type="NCBI Taxonomy" id="41276"/>
    <lineage>
        <taxon>Bacteria</taxon>
        <taxon>Pseudomonadati</taxon>
        <taxon>Pseudomonadota</taxon>
        <taxon>Alphaproteobacteria</taxon>
        <taxon>Caulobacterales</taxon>
        <taxon>Caulobacteraceae</taxon>
        <taxon>Brevundimonas</taxon>
    </lineage>
</organism>
<dbReference type="SUPFAM" id="SSF56281">
    <property type="entry name" value="Metallo-hydrolase/oxidoreductase"/>
    <property type="match status" value="1"/>
</dbReference>
<dbReference type="RefSeq" id="WP_184279502.1">
    <property type="nucleotide sequence ID" value="NZ_JACHLJ010000002.1"/>
</dbReference>
<evidence type="ECO:0000313" key="1">
    <source>
        <dbReference type="EMBL" id="MBB5772099.1"/>
    </source>
</evidence>
<name>A0A7W9FV15_BREVE</name>
<dbReference type="InterPro" id="IPR036866">
    <property type="entry name" value="RibonucZ/Hydroxyglut_hydro"/>
</dbReference>
<dbReference type="Proteomes" id="UP000556201">
    <property type="component" value="Unassembled WGS sequence"/>
</dbReference>
<dbReference type="EMBL" id="JACHLJ010000002">
    <property type="protein sequence ID" value="MBB5772099.1"/>
    <property type="molecule type" value="Genomic_DNA"/>
</dbReference>
<protein>
    <submittedName>
        <fullName evidence="1">Competence protein ComEC</fullName>
    </submittedName>
</protein>
<dbReference type="AlphaFoldDB" id="A0A7W9FV15"/>
<sequence length="416" mass="44744">MEGKILDDGRFPTRTMIARVYRQDPLEDGASPLVSVELDGIDEDIVDEDLSALFLNRDKVDPFGLLRVEVPKNHEIDGRPLEPGGWFRLTLFEEDGDRRMRAEHAQLTQGGYTIGSKGYVGDIEWVGEDGDPPLHSVGASVAKRKKRAQKAINGGVFPQDAIIHVSGVFVCGWPKQPSTVQVRDVGQAGFVTLRDEYNRPSLHFDAGWPVSFNGSTAPATTTVANLWAPVVLSHWDWDHLHGYYVFPRLQHVPWFTPVQTLGPGASRVAAQLNSWGLLQGLTGGPVTFGAGGWGRLAVCAGPAGNKNQTGLALEARVRAKDGTEDWVLMTGDADYQHAIAALGTSNVYSGLVVAHHGATFAGPVPSPTGAARAAVSYGDGNTYGHPSATALTAHAAWSLERTATHKSVSRGCRYLP</sequence>